<evidence type="ECO:0000259" key="10">
    <source>
        <dbReference type="PROSITE" id="PS52029"/>
    </source>
</evidence>
<dbReference type="InterPro" id="IPR002477">
    <property type="entry name" value="Peptidoglycan-bd-like"/>
</dbReference>
<evidence type="ECO:0000256" key="3">
    <source>
        <dbReference type="ARBA" id="ARBA00022679"/>
    </source>
</evidence>
<feature type="active site" description="Proton donor/acceptor" evidence="7">
    <location>
        <position position="420"/>
    </location>
</feature>
<accession>A0A6G6Y4E2</accession>
<evidence type="ECO:0000256" key="9">
    <source>
        <dbReference type="SAM" id="SignalP"/>
    </source>
</evidence>
<dbReference type="SUPFAM" id="SSF141523">
    <property type="entry name" value="L,D-transpeptidase catalytic domain-like"/>
    <property type="match status" value="1"/>
</dbReference>
<dbReference type="Pfam" id="PF20142">
    <property type="entry name" value="Scaffold"/>
    <property type="match status" value="1"/>
</dbReference>
<dbReference type="PROSITE" id="PS52029">
    <property type="entry name" value="LD_TPASE"/>
    <property type="match status" value="1"/>
</dbReference>
<evidence type="ECO:0000256" key="8">
    <source>
        <dbReference type="SAM" id="MobiDB-lite"/>
    </source>
</evidence>
<proteinExistence type="inferred from homology"/>
<dbReference type="Proteomes" id="UP000501568">
    <property type="component" value="Chromosome"/>
</dbReference>
<feature type="region of interest" description="Disordered" evidence="8">
    <location>
        <begin position="28"/>
        <end position="71"/>
    </location>
</feature>
<comment type="pathway">
    <text evidence="1 7">Cell wall biogenesis; peptidoglycan biosynthesis.</text>
</comment>
<keyword evidence="4 7" id="KW-0133">Cell shape</keyword>
<dbReference type="InterPro" id="IPR005490">
    <property type="entry name" value="LD_TPept_cat_dom"/>
</dbReference>
<dbReference type="InterPro" id="IPR036366">
    <property type="entry name" value="PGBDSf"/>
</dbReference>
<gene>
    <name evidence="11" type="ORF">G5C33_08180</name>
</gene>
<evidence type="ECO:0000313" key="11">
    <source>
        <dbReference type="EMBL" id="QIG79770.1"/>
    </source>
</evidence>
<dbReference type="GO" id="GO:0004180">
    <property type="term" value="F:carboxypeptidase activity"/>
    <property type="evidence" value="ECO:0007669"/>
    <property type="project" value="UniProtKB-ARBA"/>
</dbReference>
<sequence length="528" mass="57684">MPGILRSARRHCAAGALSVLALGALPAAAQQTPSPAPRPSPTPAHPTPTPAPTAAPTPIVQPLPGQEGAASTAAPIALPTLGPAQEAELAGLLRERYVTQGLRYSEPPLLPERGPELVRAALDYAQAVRTGRLAPEDFQSDWGLRPTPYDPLPDFAAAVREDRLSQWIRSLPPPYSGYDALRDGLARYRAIEAAGGWEQVASGETLREGDTDPRVDALRKRLAVEDDQIITVETLTAEEQPDPNLFDTALTEAVKRAQTRYGLAVDGVVGPNTLAAINTPVGERIRQIMANMERWRWIPRQLPVHRVQVNIAATVLTLFEGDRPVGSMKVVTGQPGHETPMLSSTIHSIVLNPPWNVPSSIAANELWPKERRNPGYLARNDFRVIELGNGRTRLQQRAGPKSALGRYKFDFDNPYAVYLHDTPAQATFDRVNRLASHGCIRLARPAALARLLLADNPDWEVAKINETIASGDTVRADLKTPVEVFLLYWTAYVGSEGTMYFLNDPYGWDAVLADKIESRAQAQQVADR</sequence>
<feature type="compositionally biased region" description="Pro residues" evidence="8">
    <location>
        <begin position="34"/>
        <end position="61"/>
    </location>
</feature>
<dbReference type="KEGG" id="spzr:G5C33_08180"/>
<dbReference type="AlphaFoldDB" id="A0A6G6Y4E2"/>
<evidence type="ECO:0000256" key="2">
    <source>
        <dbReference type="ARBA" id="ARBA00005992"/>
    </source>
</evidence>
<dbReference type="Gene3D" id="2.40.440.10">
    <property type="entry name" value="L,D-transpeptidase catalytic domain-like"/>
    <property type="match status" value="1"/>
</dbReference>
<dbReference type="InterPro" id="IPR045380">
    <property type="entry name" value="LD_TPept_scaffold_dom"/>
</dbReference>
<feature type="chain" id="PRO_5026049142" evidence="9">
    <location>
        <begin position="30"/>
        <end position="528"/>
    </location>
</feature>
<feature type="active site" description="Nucleophile" evidence="7">
    <location>
        <position position="439"/>
    </location>
</feature>
<dbReference type="SUPFAM" id="SSF47090">
    <property type="entry name" value="PGBD-like"/>
    <property type="match status" value="1"/>
</dbReference>
<feature type="domain" description="L,D-TPase catalytic" evidence="10">
    <location>
        <begin position="305"/>
        <end position="485"/>
    </location>
</feature>
<dbReference type="GO" id="GO:0009252">
    <property type="term" value="P:peptidoglycan biosynthetic process"/>
    <property type="evidence" value="ECO:0007669"/>
    <property type="project" value="UniProtKB-UniPathway"/>
</dbReference>
<evidence type="ECO:0000256" key="7">
    <source>
        <dbReference type="PROSITE-ProRule" id="PRU01373"/>
    </source>
</evidence>
<comment type="similarity">
    <text evidence="2">Belongs to the YkuD family.</text>
</comment>
<dbReference type="EMBL" id="CP049109">
    <property type="protein sequence ID" value="QIG79770.1"/>
    <property type="molecule type" value="Genomic_DNA"/>
</dbReference>
<organism evidence="11 12">
    <name type="scientific">Stakelama tenebrarum</name>
    <dbReference type="NCBI Taxonomy" id="2711215"/>
    <lineage>
        <taxon>Bacteria</taxon>
        <taxon>Pseudomonadati</taxon>
        <taxon>Pseudomonadota</taxon>
        <taxon>Alphaproteobacteria</taxon>
        <taxon>Sphingomonadales</taxon>
        <taxon>Sphingomonadaceae</taxon>
        <taxon>Stakelama</taxon>
    </lineage>
</organism>
<dbReference type="Gene3D" id="1.10.101.10">
    <property type="entry name" value="PGBD-like superfamily/PGBD"/>
    <property type="match status" value="1"/>
</dbReference>
<dbReference type="Pfam" id="PF03734">
    <property type="entry name" value="YkuD"/>
    <property type="match status" value="1"/>
</dbReference>
<dbReference type="GO" id="GO:0016740">
    <property type="term" value="F:transferase activity"/>
    <property type="evidence" value="ECO:0007669"/>
    <property type="project" value="UniProtKB-KW"/>
</dbReference>
<dbReference type="InterPro" id="IPR036365">
    <property type="entry name" value="PGBD-like_sf"/>
</dbReference>
<keyword evidence="9" id="KW-0732">Signal</keyword>
<reference evidence="11 12" key="1">
    <citation type="submission" date="2020-02" db="EMBL/GenBank/DDBJ databases">
        <authorList>
            <person name="Zheng R.K."/>
            <person name="Sun C.M."/>
        </authorList>
    </citation>
    <scope>NUCLEOTIDE SEQUENCE [LARGE SCALE GENOMIC DNA]</scope>
    <source>
        <strain evidence="12">zrk23</strain>
    </source>
</reference>
<dbReference type="CDD" id="cd16913">
    <property type="entry name" value="YkuD_like"/>
    <property type="match status" value="1"/>
</dbReference>
<keyword evidence="6 7" id="KW-0961">Cell wall biogenesis/degradation</keyword>
<dbReference type="PANTHER" id="PTHR41533:SF2">
    <property type="entry name" value="BLR7131 PROTEIN"/>
    <property type="match status" value="1"/>
</dbReference>
<evidence type="ECO:0000313" key="12">
    <source>
        <dbReference type="Proteomes" id="UP000501568"/>
    </source>
</evidence>
<keyword evidence="3" id="KW-0808">Transferase</keyword>
<protein>
    <submittedName>
        <fullName evidence="11">L,D-transpeptidase family protein</fullName>
    </submittedName>
</protein>
<keyword evidence="5 7" id="KW-0573">Peptidoglycan synthesis</keyword>
<name>A0A6G6Y4E2_9SPHN</name>
<dbReference type="RefSeq" id="WP_165326770.1">
    <property type="nucleotide sequence ID" value="NZ_CP049109.1"/>
</dbReference>
<dbReference type="InterPro" id="IPR038063">
    <property type="entry name" value="Transpep_catalytic_dom"/>
</dbReference>
<dbReference type="UniPathway" id="UPA00219"/>
<evidence type="ECO:0000256" key="4">
    <source>
        <dbReference type="ARBA" id="ARBA00022960"/>
    </source>
</evidence>
<evidence type="ECO:0000256" key="1">
    <source>
        <dbReference type="ARBA" id="ARBA00004752"/>
    </source>
</evidence>
<keyword evidence="12" id="KW-1185">Reference proteome</keyword>
<evidence type="ECO:0000256" key="6">
    <source>
        <dbReference type="ARBA" id="ARBA00023316"/>
    </source>
</evidence>
<evidence type="ECO:0000256" key="5">
    <source>
        <dbReference type="ARBA" id="ARBA00022984"/>
    </source>
</evidence>
<dbReference type="InterPro" id="IPR052905">
    <property type="entry name" value="LD-transpeptidase_YkuD-like"/>
</dbReference>
<dbReference type="GO" id="GO:0008360">
    <property type="term" value="P:regulation of cell shape"/>
    <property type="evidence" value="ECO:0007669"/>
    <property type="project" value="UniProtKB-UniRule"/>
</dbReference>
<dbReference type="PANTHER" id="PTHR41533">
    <property type="entry name" value="L,D-TRANSPEPTIDASE HI_1667-RELATED"/>
    <property type="match status" value="1"/>
</dbReference>
<dbReference type="Pfam" id="PF01471">
    <property type="entry name" value="PG_binding_1"/>
    <property type="match status" value="1"/>
</dbReference>
<dbReference type="GO" id="GO:0071555">
    <property type="term" value="P:cell wall organization"/>
    <property type="evidence" value="ECO:0007669"/>
    <property type="project" value="UniProtKB-UniRule"/>
</dbReference>
<feature type="signal peptide" evidence="9">
    <location>
        <begin position="1"/>
        <end position="29"/>
    </location>
</feature>